<evidence type="ECO:0000256" key="1">
    <source>
        <dbReference type="ARBA" id="ARBA00022801"/>
    </source>
</evidence>
<dbReference type="SUPFAM" id="SSF53474">
    <property type="entry name" value="alpha/beta-Hydrolases"/>
    <property type="match status" value="1"/>
</dbReference>
<dbReference type="Proteomes" id="UP000240357">
    <property type="component" value="Unassembled WGS sequence"/>
</dbReference>
<dbReference type="InterPro" id="IPR029058">
    <property type="entry name" value="AB_hydrolase_fold"/>
</dbReference>
<dbReference type="InterPro" id="IPR011659">
    <property type="entry name" value="WD40"/>
</dbReference>
<evidence type="ECO:0000313" key="4">
    <source>
        <dbReference type="EMBL" id="PSR57034.1"/>
    </source>
</evidence>
<evidence type="ECO:0000259" key="3">
    <source>
        <dbReference type="Pfam" id="PF00326"/>
    </source>
</evidence>
<dbReference type="Pfam" id="PF00326">
    <property type="entry name" value="Peptidase_S9"/>
    <property type="match status" value="1"/>
</dbReference>
<dbReference type="PANTHER" id="PTHR42776:SF27">
    <property type="entry name" value="DIPEPTIDYL PEPTIDASE FAMILY MEMBER 6"/>
    <property type="match status" value="1"/>
</dbReference>
<dbReference type="Gene3D" id="3.40.50.1820">
    <property type="entry name" value="alpha/beta hydrolase"/>
    <property type="match status" value="1"/>
</dbReference>
<dbReference type="Gene3D" id="2.120.10.30">
    <property type="entry name" value="TolB, C-terminal domain"/>
    <property type="match status" value="2"/>
</dbReference>
<name>A0A2T2YNE7_9BACT</name>
<feature type="domain" description="Peptidase S9 prolyl oligopeptidase catalytic" evidence="3">
    <location>
        <begin position="472"/>
        <end position="674"/>
    </location>
</feature>
<reference evidence="4 5" key="1">
    <citation type="submission" date="2018-03" db="EMBL/GenBank/DDBJ databases">
        <title>Adhaeribacter sp. HMF7605 Genome sequencing and assembly.</title>
        <authorList>
            <person name="Kang H."/>
            <person name="Kang J."/>
            <person name="Cha I."/>
            <person name="Kim H."/>
            <person name="Joh K."/>
        </authorList>
    </citation>
    <scope>NUCLEOTIDE SEQUENCE [LARGE SCALE GENOMIC DNA]</scope>
    <source>
        <strain evidence="4 5">HMF7605</strain>
    </source>
</reference>
<dbReference type="EMBL" id="PYFT01000001">
    <property type="protein sequence ID" value="PSR57034.1"/>
    <property type="molecule type" value="Genomic_DNA"/>
</dbReference>
<sequence length="677" mass="74228">MLYRHLFLMAFVLFKGYTVLAQKLANNGTANASNLREQIAQFVEQQGQVKYISQGVISHDGKLVAWAADGPAGNSTHAIYFAPVKENLKIIRISASAGEEYHYDTEPEFSPDGKHLAFLSDKEDGQNQVYIANTTGSSSPAKKLSNFKGYVSHLKWSPDGKYISVLYVEDANREPSPMAAIGRKVGLIDSILNKDVQRIALVEVATGEARQVSTAGLYVFEYDWSANSQNLAYTAALPPGDDNWYIAQLYQQNLASPEAKLVYKPEWQIALPKWSPDGKNIAFIEGLMSDQGGTGGEIFTVSADGKSTPQNLTPGRKSTPGWFKWMPNGNMLMSEFVGGSVVISSLNTAAKATKQLWQADASIGATSTSLSLSVSDSKNGPVVAFVAHGWSALPEVWVGTFKKLKPFTKLNSAAKLPLPLAKSMVWQNEGYHVQGWLLFPANYNPAKKYPLLVTVHGGPAWIATPTWMAPDFNTTVYPQMGYFVFFPNARGSYGQGETFTRANRRDWGFGDLRDILAGVDAVAAQYSIDTSRVGLLGWSYGGSQAMFAGTQTGKFKAVVAGAGSADWLSYYGQNSIDKWMRSFFGTSPYDDPAAYAKVSAMTYIKKTKTPALILVGERDGESPPPQSLQYWHALKELGVPTQLMIYADEGHSFYKPENTLDVTLRTLEWFNTHLPAK</sequence>
<dbReference type="PANTHER" id="PTHR42776">
    <property type="entry name" value="SERINE PEPTIDASE S9 FAMILY MEMBER"/>
    <property type="match status" value="1"/>
</dbReference>
<evidence type="ECO:0000256" key="2">
    <source>
        <dbReference type="ARBA" id="ARBA00022825"/>
    </source>
</evidence>
<dbReference type="SUPFAM" id="SSF82171">
    <property type="entry name" value="DPP6 N-terminal domain-like"/>
    <property type="match status" value="1"/>
</dbReference>
<dbReference type="AlphaFoldDB" id="A0A2T2YNE7"/>
<dbReference type="InterPro" id="IPR011042">
    <property type="entry name" value="6-blade_b-propeller_TolB-like"/>
</dbReference>
<dbReference type="GO" id="GO:0006508">
    <property type="term" value="P:proteolysis"/>
    <property type="evidence" value="ECO:0007669"/>
    <property type="project" value="InterPro"/>
</dbReference>
<keyword evidence="5" id="KW-1185">Reference proteome</keyword>
<keyword evidence="1" id="KW-0378">Hydrolase</keyword>
<dbReference type="InterPro" id="IPR001375">
    <property type="entry name" value="Peptidase_S9_cat"/>
</dbReference>
<comment type="caution">
    <text evidence="4">The sequence shown here is derived from an EMBL/GenBank/DDBJ whole genome shotgun (WGS) entry which is preliminary data.</text>
</comment>
<keyword evidence="2" id="KW-0645">Protease</keyword>
<organism evidence="4 5">
    <name type="scientific">Adhaeribacter arboris</name>
    <dbReference type="NCBI Taxonomy" id="2072846"/>
    <lineage>
        <taxon>Bacteria</taxon>
        <taxon>Pseudomonadati</taxon>
        <taxon>Bacteroidota</taxon>
        <taxon>Cytophagia</taxon>
        <taxon>Cytophagales</taxon>
        <taxon>Hymenobacteraceae</taxon>
        <taxon>Adhaeribacter</taxon>
    </lineage>
</organism>
<evidence type="ECO:0000313" key="5">
    <source>
        <dbReference type="Proteomes" id="UP000240357"/>
    </source>
</evidence>
<protein>
    <submittedName>
        <fullName evidence="4">S9 family peptidase</fullName>
    </submittedName>
</protein>
<proteinExistence type="predicted"/>
<accession>A0A2T2YNE7</accession>
<gene>
    <name evidence="4" type="ORF">AHMF7605_27890</name>
</gene>
<keyword evidence="2" id="KW-0720">Serine protease</keyword>
<dbReference type="GO" id="GO:0004252">
    <property type="term" value="F:serine-type endopeptidase activity"/>
    <property type="evidence" value="ECO:0007669"/>
    <property type="project" value="TreeGrafter"/>
</dbReference>
<dbReference type="Pfam" id="PF07676">
    <property type="entry name" value="PD40"/>
    <property type="match status" value="1"/>
</dbReference>